<proteinExistence type="predicted"/>
<dbReference type="InterPro" id="IPR017853">
    <property type="entry name" value="GH"/>
</dbReference>
<evidence type="ECO:0000313" key="2">
    <source>
        <dbReference type="Proteomes" id="UP000183120"/>
    </source>
</evidence>
<dbReference type="Gene3D" id="3.20.20.80">
    <property type="entry name" value="Glycosidases"/>
    <property type="match status" value="1"/>
</dbReference>
<gene>
    <name evidence="1" type="ORF">AUJ73_03320</name>
</gene>
<protein>
    <recommendedName>
        <fullName evidence="3">Glycoside hydrolase family 5 domain-containing protein</fullName>
    </recommendedName>
</protein>
<sequence length="390" mass="44701">MRILVIVIILSIICIPTNIYAYDPQTRDNNKYGIHIIDENDLDNASALVNSSGGDWGYVTMVITENDRSTDKWQKIFDRMRSSHIIPIIRIATKPKNGIWEKPSLSEAKNWADFLSGLNWVIQNKYVIFFNEPNHAKEWGGTINPKEYTDVISIFASELKNKSQDFFIMLSGFDASAPNGESTIDETKFLREMIAYNPDLFTNIDGWASHSYPNPGFTGKVSDSGRGTLRTYRWELDLLNSLGVKKNLPVFITETGWPHQEGNNNINYYSADDVSELINLASEEIWKDQNIIAVTPFVLNYPFYPFSNFSWQKREGDTFYSQFDSYRSIPKIIGKPIIEKPNSNNNTKIQILGDQISNKDQITMVKNPSKIMDFFIKLVNIPLMFLKNII</sequence>
<reference evidence="1 2" key="1">
    <citation type="journal article" date="2016" name="Environ. Microbiol.">
        <title>Genomic resolution of a cold subsurface aquifer community provides metabolic insights for novel microbes adapted to high CO concentrations.</title>
        <authorList>
            <person name="Probst A.J."/>
            <person name="Castelle C.J."/>
            <person name="Singh A."/>
            <person name="Brown C.T."/>
            <person name="Anantharaman K."/>
            <person name="Sharon I."/>
            <person name="Hug L.A."/>
            <person name="Burstein D."/>
            <person name="Emerson J.B."/>
            <person name="Thomas B.C."/>
            <person name="Banfield J.F."/>
        </authorList>
    </citation>
    <scope>NUCLEOTIDE SEQUENCE [LARGE SCALE GENOMIC DNA]</scope>
    <source>
        <strain evidence="1">CG1_02_37_22</strain>
    </source>
</reference>
<accession>A0A1J4TR78</accession>
<evidence type="ECO:0008006" key="3">
    <source>
        <dbReference type="Google" id="ProtNLM"/>
    </source>
</evidence>
<dbReference type="AlphaFoldDB" id="A0A1J4TR78"/>
<dbReference type="Proteomes" id="UP000183120">
    <property type="component" value="Unassembled WGS sequence"/>
</dbReference>
<dbReference type="EMBL" id="MNUY01000051">
    <property type="protein sequence ID" value="OIO13753.1"/>
    <property type="molecule type" value="Genomic_DNA"/>
</dbReference>
<evidence type="ECO:0000313" key="1">
    <source>
        <dbReference type="EMBL" id="OIO13753.1"/>
    </source>
</evidence>
<name>A0A1J4TR78_9BACT</name>
<organism evidence="1 2">
    <name type="scientific">Candidatus Gottesmanbacteria bacterium CG1_02_37_22</name>
    <dbReference type="NCBI Taxonomy" id="1805209"/>
    <lineage>
        <taxon>Bacteria</taxon>
        <taxon>Candidatus Gottesmaniibacteriota</taxon>
    </lineage>
</organism>
<comment type="caution">
    <text evidence="1">The sequence shown here is derived from an EMBL/GenBank/DDBJ whole genome shotgun (WGS) entry which is preliminary data.</text>
</comment>
<dbReference type="SUPFAM" id="SSF51445">
    <property type="entry name" value="(Trans)glycosidases"/>
    <property type="match status" value="1"/>
</dbReference>